<gene>
    <name evidence="1" type="ORF">GNF76_05175</name>
</gene>
<dbReference type="EMBL" id="WNNK01000003">
    <property type="protein sequence ID" value="MUF03713.1"/>
    <property type="molecule type" value="Genomic_DNA"/>
</dbReference>
<dbReference type="RefSeq" id="WP_155582098.1">
    <property type="nucleotide sequence ID" value="NZ_JBHSTH010000021.1"/>
</dbReference>
<sequence length="49" mass="5552">MLNALFWRVALYQNSVRGWAGRAGIFRSSIVVDSKTASRTKTLIFSGYR</sequence>
<reference evidence="1 2" key="1">
    <citation type="submission" date="2019-11" db="EMBL/GenBank/DDBJ databases">
        <title>Pseudomonas karstica sp. nov. and Pseudomonas spelaei sp. nov. from karst caves.</title>
        <authorList>
            <person name="Zeman M."/>
        </authorList>
    </citation>
    <scope>NUCLEOTIDE SEQUENCE [LARGE SCALE GENOMIC DNA]</scope>
    <source>
        <strain evidence="1 2">CCM 7893</strain>
    </source>
</reference>
<organism evidence="1 2">
    <name type="scientific">Pseudomonas spelaei</name>
    <dbReference type="NCBI Taxonomy" id="1055469"/>
    <lineage>
        <taxon>Bacteria</taxon>
        <taxon>Pseudomonadati</taxon>
        <taxon>Pseudomonadota</taxon>
        <taxon>Gammaproteobacteria</taxon>
        <taxon>Pseudomonadales</taxon>
        <taxon>Pseudomonadaceae</taxon>
        <taxon>Pseudomonas</taxon>
    </lineage>
</organism>
<name>A0A6I3W8E0_9PSED</name>
<comment type="caution">
    <text evidence="1">The sequence shown here is derived from an EMBL/GenBank/DDBJ whole genome shotgun (WGS) entry which is preliminary data.</text>
</comment>
<dbReference type="AlphaFoldDB" id="A0A6I3W8E0"/>
<evidence type="ECO:0000313" key="1">
    <source>
        <dbReference type="EMBL" id="MUF03713.1"/>
    </source>
</evidence>
<dbReference type="Proteomes" id="UP000438196">
    <property type="component" value="Unassembled WGS sequence"/>
</dbReference>
<evidence type="ECO:0000313" key="2">
    <source>
        <dbReference type="Proteomes" id="UP000438196"/>
    </source>
</evidence>
<protein>
    <submittedName>
        <fullName evidence="1">Uncharacterized protein</fullName>
    </submittedName>
</protein>
<keyword evidence="2" id="KW-1185">Reference proteome</keyword>
<proteinExistence type="predicted"/>
<accession>A0A6I3W8E0</accession>